<proteinExistence type="predicted"/>
<evidence type="ECO:0008006" key="4">
    <source>
        <dbReference type="Google" id="ProtNLM"/>
    </source>
</evidence>
<protein>
    <recommendedName>
        <fullName evidence="4">DUF4335 domain-containing protein</fullName>
    </recommendedName>
</protein>
<dbReference type="InterPro" id="IPR025569">
    <property type="entry name" value="DUF4335"/>
</dbReference>
<feature type="compositionally biased region" description="Basic and acidic residues" evidence="1">
    <location>
        <begin position="233"/>
        <end position="245"/>
    </location>
</feature>
<name>A0A2W4WB96_9CYAN</name>
<dbReference type="AlphaFoldDB" id="A0A2W4WB96"/>
<feature type="compositionally biased region" description="Polar residues" evidence="1">
    <location>
        <begin position="200"/>
        <end position="230"/>
    </location>
</feature>
<reference evidence="2 3" key="2">
    <citation type="submission" date="2018-06" db="EMBL/GenBank/DDBJ databases">
        <title>Metagenomic assembly of (sub)arctic Cyanobacteria and their associated microbiome from non-axenic cultures.</title>
        <authorList>
            <person name="Baurain D."/>
        </authorList>
    </citation>
    <scope>NUCLEOTIDE SEQUENCE [LARGE SCALE GENOMIC DNA]</scope>
    <source>
        <strain evidence="2">ULC066bin1</strain>
    </source>
</reference>
<dbReference type="Pfam" id="PF14233">
    <property type="entry name" value="DUF4335"/>
    <property type="match status" value="1"/>
</dbReference>
<dbReference type="NCBIfam" id="NF033769">
    <property type="entry name" value="after_VWA_1"/>
    <property type="match status" value="1"/>
</dbReference>
<sequence>MRYSSSESNTVSRRYELPTCLLEVWTERSPLSDWQSQIVAQNLRFRLQLEQSQRAIKGNQQQITSLIESVTSYCDRWLAQDDFESLDHVIKIPKLPQLQLSTLQLFDLYESLELCANEFVILPNVVLEVRRLSPNWLKIVAGTIAIVGVSIGTLRLISPPFSEQPSYQIASTPSSTAPEKDAASPSASADKKPDSKPESTSKIAASKSTNQSPNNQLPNSAIATAPSQSPAMADREAKVRERMDKVAAAPEPQTSNSFGNLSGDRQRATENKPSMSDGITAGSTSSTQSRRLEAPSKDSKDASAPATVISEAAKPSPSTPSSAKIAMPSAISRNDNADVVTTIKVLQVKSELPSDITTDLVRYIQNQRINTSSTGIIALNLEISGDRISNLSVDMPSSTLQDSKAISALEDLILKWRSPHSTTGKVRLVLQI</sequence>
<evidence type="ECO:0000313" key="2">
    <source>
        <dbReference type="EMBL" id="PZO41710.1"/>
    </source>
</evidence>
<feature type="compositionally biased region" description="Basic and acidic residues" evidence="1">
    <location>
        <begin position="290"/>
        <end position="301"/>
    </location>
</feature>
<accession>A0A2W4WB96</accession>
<reference evidence="2 3" key="1">
    <citation type="submission" date="2018-04" db="EMBL/GenBank/DDBJ databases">
        <authorList>
            <person name="Go L.Y."/>
            <person name="Mitchell J.A."/>
        </authorList>
    </citation>
    <scope>NUCLEOTIDE SEQUENCE [LARGE SCALE GENOMIC DNA]</scope>
    <source>
        <strain evidence="2">ULC066bin1</strain>
    </source>
</reference>
<organism evidence="2 3">
    <name type="scientific">Pseudanabaena frigida</name>
    <dbReference type="NCBI Taxonomy" id="945775"/>
    <lineage>
        <taxon>Bacteria</taxon>
        <taxon>Bacillati</taxon>
        <taxon>Cyanobacteriota</taxon>
        <taxon>Cyanophyceae</taxon>
        <taxon>Pseudanabaenales</taxon>
        <taxon>Pseudanabaenaceae</taxon>
        <taxon>Pseudanabaena</taxon>
    </lineage>
</organism>
<dbReference type="EMBL" id="QBML01000010">
    <property type="protein sequence ID" value="PZO41710.1"/>
    <property type="molecule type" value="Genomic_DNA"/>
</dbReference>
<feature type="compositionally biased region" description="Basic and acidic residues" evidence="1">
    <location>
        <begin position="189"/>
        <end position="199"/>
    </location>
</feature>
<feature type="compositionally biased region" description="Polar residues" evidence="1">
    <location>
        <begin position="165"/>
        <end position="177"/>
    </location>
</feature>
<gene>
    <name evidence="2" type="ORF">DCF19_09130</name>
</gene>
<comment type="caution">
    <text evidence="2">The sequence shown here is derived from an EMBL/GenBank/DDBJ whole genome shotgun (WGS) entry which is preliminary data.</text>
</comment>
<dbReference type="Proteomes" id="UP000249467">
    <property type="component" value="Unassembled WGS sequence"/>
</dbReference>
<evidence type="ECO:0000313" key="3">
    <source>
        <dbReference type="Proteomes" id="UP000249467"/>
    </source>
</evidence>
<evidence type="ECO:0000256" key="1">
    <source>
        <dbReference type="SAM" id="MobiDB-lite"/>
    </source>
</evidence>
<feature type="region of interest" description="Disordered" evidence="1">
    <location>
        <begin position="165"/>
        <end position="324"/>
    </location>
</feature>
<feature type="compositionally biased region" description="Low complexity" evidence="1">
    <location>
        <begin position="310"/>
        <end position="323"/>
    </location>
</feature>